<accession>A0A366FU25</accession>
<sequence length="264" mass="27225">MKLVFNVGLMAGLLAASLTVAGAARADSFELNYEAPGVETSTATFSAVGVETFDTLKTGMNASFTAAFGATGITGTYSGPNGVQINSADQYGGAGGTGKYAVAFNSDPYTLTLNQNVNYFGYWLSALDAGNVVTFYANGVQVGQVSPGQVTAVTQLNKAYYGNPNANFKGQDSGESFAFINFYDTTGSFNQIQFSEAPTFGGGYESDNQTVGVFTKESAASAVVEAPLPLLGSSPIAVLVLAGAFLAAQRRSANPTMKWASVAA</sequence>
<evidence type="ECO:0000256" key="1">
    <source>
        <dbReference type="SAM" id="SignalP"/>
    </source>
</evidence>
<dbReference type="Proteomes" id="UP000253529">
    <property type="component" value="Unassembled WGS sequence"/>
</dbReference>
<keyword evidence="1" id="KW-0732">Signal</keyword>
<organism evidence="2 3">
    <name type="scientific">Roseiarcus fermentans</name>
    <dbReference type="NCBI Taxonomy" id="1473586"/>
    <lineage>
        <taxon>Bacteria</taxon>
        <taxon>Pseudomonadati</taxon>
        <taxon>Pseudomonadota</taxon>
        <taxon>Alphaproteobacteria</taxon>
        <taxon>Hyphomicrobiales</taxon>
        <taxon>Roseiarcaceae</taxon>
        <taxon>Roseiarcus</taxon>
    </lineage>
</organism>
<feature type="signal peptide" evidence="1">
    <location>
        <begin position="1"/>
        <end position="26"/>
    </location>
</feature>
<evidence type="ECO:0008006" key="4">
    <source>
        <dbReference type="Google" id="ProtNLM"/>
    </source>
</evidence>
<evidence type="ECO:0000313" key="2">
    <source>
        <dbReference type="EMBL" id="RBP17199.1"/>
    </source>
</evidence>
<keyword evidence="3" id="KW-1185">Reference proteome</keyword>
<dbReference type="AlphaFoldDB" id="A0A366FU25"/>
<name>A0A366FU25_9HYPH</name>
<reference evidence="2 3" key="1">
    <citation type="submission" date="2018-06" db="EMBL/GenBank/DDBJ databases">
        <title>Genomic Encyclopedia of Type Strains, Phase IV (KMG-IV): sequencing the most valuable type-strain genomes for metagenomic binning, comparative biology and taxonomic classification.</title>
        <authorList>
            <person name="Goeker M."/>
        </authorList>
    </citation>
    <scope>NUCLEOTIDE SEQUENCE [LARGE SCALE GENOMIC DNA]</scope>
    <source>
        <strain evidence="2 3">DSM 24875</strain>
    </source>
</reference>
<proteinExistence type="predicted"/>
<dbReference type="RefSeq" id="WP_113887831.1">
    <property type="nucleotide sequence ID" value="NZ_QNRK01000003.1"/>
</dbReference>
<dbReference type="EMBL" id="QNRK01000003">
    <property type="protein sequence ID" value="RBP17199.1"/>
    <property type="molecule type" value="Genomic_DNA"/>
</dbReference>
<protein>
    <recommendedName>
        <fullName evidence="4">Secreted protein</fullName>
    </recommendedName>
</protein>
<evidence type="ECO:0000313" key="3">
    <source>
        <dbReference type="Proteomes" id="UP000253529"/>
    </source>
</evidence>
<gene>
    <name evidence="2" type="ORF">DFR50_10384</name>
</gene>
<dbReference type="OrthoDB" id="7578381at2"/>
<feature type="chain" id="PRO_5016918763" description="Secreted protein" evidence="1">
    <location>
        <begin position="27"/>
        <end position="264"/>
    </location>
</feature>
<comment type="caution">
    <text evidence="2">The sequence shown here is derived from an EMBL/GenBank/DDBJ whole genome shotgun (WGS) entry which is preliminary data.</text>
</comment>